<dbReference type="InterPro" id="IPR004358">
    <property type="entry name" value="Sig_transdc_His_kin-like_C"/>
</dbReference>
<dbReference type="InterPro" id="IPR036641">
    <property type="entry name" value="HPT_dom_sf"/>
</dbReference>
<comment type="subunit">
    <text evidence="14">At low DSF concentrations, interacts with RpfF.</text>
</comment>
<feature type="region of interest" description="Disordered" evidence="18">
    <location>
        <begin position="710"/>
        <end position="734"/>
    </location>
</feature>
<keyword evidence="9" id="KW-0418">Kinase</keyword>
<dbReference type="InterPro" id="IPR001789">
    <property type="entry name" value="Sig_transdc_resp-reg_receiver"/>
</dbReference>
<dbReference type="PROSITE" id="PS50109">
    <property type="entry name" value="HIS_KIN"/>
    <property type="match status" value="1"/>
</dbReference>
<feature type="domain" description="PAC" evidence="23">
    <location>
        <begin position="294"/>
        <end position="346"/>
    </location>
</feature>
<dbReference type="Pfam" id="PF08447">
    <property type="entry name" value="PAS_3"/>
    <property type="match status" value="2"/>
</dbReference>
<sequence>MKSPLAWKVAAPFLVVGGISLALGVFGYRGVAGASREAKRTGGALASLRRFSDFLNLIVDVETGKRGYVVTGEVSFLEPYERALPRIGSLFEELRRSSEDDPEMRPRLAGLRPVVDDLLEVARATVEARRDAGFETARAMVATSRGKALTDEIRRRIADMVALGTERLGRHAAAETASERILGALTICGTVANLGILTAAFLILRQARARREAERRLRRSEVQFRGAFDAAAIGMAILSPEGRWLMVNRAFCQFLGYTDAELRGMTYRDVTHPDDLYTDLLSMRSLLAGGISSFQAEKRYIRKDGSVVWVVLRSSLVRDAQGRPLHIVSQIEDITSRKQAEDERGKFFRVSLDLLCVAGTDGYFRMVNPAWQATLGHSTAELLASPFLDLVHPDDAEKTREQFDRVAAGEPMLGFENRCRARDGSYRDLSWSSVVDVQRGLIYSAAHDITEKKRADREREATLAALAVARDEAMAATRAKGDFLANMSHEIRTPMNGVVGMAELLLDTPMDDVQRSYAQTIRSSGEALLTIIDDILDLSKIEAGKLTIEEAGLDLRSLMEEVVRLLAPRARRKGLELRCRVAPDVPGRLVGDSVRIRQVLTNLAGNAVKFTERGSISLEAEALSDAGDLAGVRLLVRDTGIGIPEDRHRDIFDSFTQVEGGASRKYGGTGLGLAICRSLVELMGGAIGLESRPGEGSLFRFDLPLRRARGESEDAGRGHAPHRPCQPPAPEPSRRTAALRILLAEDNEVNRRVVSAMLDRLGCKVHAVGNGREAVEASENGRYDVALMDIQMPEMDGLAATAAIRGRERVSGRHLPIIALTAHAMQGDREHCLEGGMDGYLSKPIRLGPLRDALLAWGGRDEEPPAAAAGADRDGAPYRSFSVEAVGESCGDDPELIREVIGLMLEDVPAQLRRLEAGIVGGAPQEVARGSHHLKGSFMAVGAADLSEACRGLETLARRGELDSIREAYRPLPELWSRLEGEAARYLESLDAVHAGRA</sequence>
<dbReference type="InterPro" id="IPR003594">
    <property type="entry name" value="HATPase_dom"/>
</dbReference>
<dbReference type="InterPro" id="IPR011006">
    <property type="entry name" value="CheY-like_superfamily"/>
</dbReference>
<feature type="domain" description="HPt" evidence="24">
    <location>
        <begin position="893"/>
        <end position="993"/>
    </location>
</feature>
<evidence type="ECO:0000256" key="5">
    <source>
        <dbReference type="ARBA" id="ARBA00022553"/>
    </source>
</evidence>
<dbReference type="InterPro" id="IPR013655">
    <property type="entry name" value="PAS_fold_3"/>
</dbReference>
<dbReference type="PROSITE" id="PS50112">
    <property type="entry name" value="PAS"/>
    <property type="match status" value="2"/>
</dbReference>
<dbReference type="Pfam" id="PF05227">
    <property type="entry name" value="CHASE3"/>
    <property type="match status" value="1"/>
</dbReference>
<dbReference type="PROSITE" id="PS50894">
    <property type="entry name" value="HPT"/>
    <property type="match status" value="1"/>
</dbReference>
<gene>
    <name evidence="25" type="primary">rpfC_1</name>
    <name evidence="25" type="ORF">OJF2_42440</name>
</gene>
<dbReference type="SUPFAM" id="SSF55785">
    <property type="entry name" value="PYP-like sensor domain (PAS domain)"/>
    <property type="match status" value="2"/>
</dbReference>
<dbReference type="FunFam" id="1.10.287.130:FF:000002">
    <property type="entry name" value="Two-component osmosensing histidine kinase"/>
    <property type="match status" value="1"/>
</dbReference>
<dbReference type="SUPFAM" id="SSF47384">
    <property type="entry name" value="Homodimeric domain of signal transducing histidine kinase"/>
    <property type="match status" value="1"/>
</dbReference>
<evidence type="ECO:0000256" key="2">
    <source>
        <dbReference type="ARBA" id="ARBA00004651"/>
    </source>
</evidence>
<dbReference type="SMART" id="SM00387">
    <property type="entry name" value="HATPase_c"/>
    <property type="match status" value="1"/>
</dbReference>
<evidence type="ECO:0000256" key="7">
    <source>
        <dbReference type="ARBA" id="ARBA00022692"/>
    </source>
</evidence>
<evidence type="ECO:0000256" key="1">
    <source>
        <dbReference type="ARBA" id="ARBA00000085"/>
    </source>
</evidence>
<accession>A0A5B9W6A3</accession>
<dbReference type="InterPro" id="IPR008207">
    <property type="entry name" value="Sig_transdc_His_kin_Hpt_dom"/>
</dbReference>
<evidence type="ECO:0000256" key="17">
    <source>
        <dbReference type="PROSITE-ProRule" id="PRU00169"/>
    </source>
</evidence>
<evidence type="ECO:0000256" key="14">
    <source>
        <dbReference type="ARBA" id="ARBA00064003"/>
    </source>
</evidence>
<dbReference type="Gene3D" id="3.40.50.2300">
    <property type="match status" value="1"/>
</dbReference>
<evidence type="ECO:0000256" key="12">
    <source>
        <dbReference type="ARBA" id="ARBA00023012"/>
    </source>
</evidence>
<evidence type="ECO:0000256" key="11">
    <source>
        <dbReference type="ARBA" id="ARBA00022989"/>
    </source>
</evidence>
<dbReference type="CDD" id="cd17546">
    <property type="entry name" value="REC_hyHK_CKI1_RcsC-like"/>
    <property type="match status" value="1"/>
</dbReference>
<keyword evidence="6 25" id="KW-0808">Transferase</keyword>
<dbReference type="InterPro" id="IPR036890">
    <property type="entry name" value="HATPase_C_sf"/>
</dbReference>
<evidence type="ECO:0000256" key="13">
    <source>
        <dbReference type="ARBA" id="ARBA00023136"/>
    </source>
</evidence>
<keyword evidence="8" id="KW-0547">Nucleotide-binding</keyword>
<dbReference type="EC" id="2.7.13.3" evidence="3"/>
<keyword evidence="11 19" id="KW-1133">Transmembrane helix</keyword>
<evidence type="ECO:0000256" key="6">
    <source>
        <dbReference type="ARBA" id="ARBA00022679"/>
    </source>
</evidence>
<keyword evidence="4" id="KW-1003">Cell membrane</keyword>
<dbReference type="InterPro" id="IPR000700">
    <property type="entry name" value="PAS-assoc_C"/>
</dbReference>
<protein>
    <recommendedName>
        <fullName evidence="15">Sensory/regulatory protein RpfC</fullName>
        <ecNumber evidence="3">2.7.13.3</ecNumber>
    </recommendedName>
</protein>
<dbReference type="GO" id="GO:0005886">
    <property type="term" value="C:plasma membrane"/>
    <property type="evidence" value="ECO:0007669"/>
    <property type="project" value="UniProtKB-SubCell"/>
</dbReference>
<dbReference type="FunFam" id="3.30.565.10:FF:000010">
    <property type="entry name" value="Sensor histidine kinase RcsC"/>
    <property type="match status" value="1"/>
</dbReference>
<keyword evidence="26" id="KW-1185">Reference proteome</keyword>
<dbReference type="SMART" id="SM00091">
    <property type="entry name" value="PAS"/>
    <property type="match status" value="2"/>
</dbReference>
<dbReference type="PANTHER" id="PTHR45339:SF1">
    <property type="entry name" value="HYBRID SIGNAL TRANSDUCTION HISTIDINE KINASE J"/>
    <property type="match status" value="1"/>
</dbReference>
<dbReference type="SUPFAM" id="SSF47226">
    <property type="entry name" value="Histidine-containing phosphotransfer domain, HPT domain"/>
    <property type="match status" value="1"/>
</dbReference>
<dbReference type="CDD" id="cd16922">
    <property type="entry name" value="HATPase_EvgS-ArcB-TorS-like"/>
    <property type="match status" value="1"/>
</dbReference>
<dbReference type="SMART" id="SM00388">
    <property type="entry name" value="HisKA"/>
    <property type="match status" value="1"/>
</dbReference>
<evidence type="ECO:0000256" key="8">
    <source>
        <dbReference type="ARBA" id="ARBA00022741"/>
    </source>
</evidence>
<dbReference type="InterPro" id="IPR000014">
    <property type="entry name" value="PAS"/>
</dbReference>
<keyword evidence="10" id="KW-0067">ATP-binding</keyword>
<dbReference type="SUPFAM" id="SSF55874">
    <property type="entry name" value="ATPase domain of HSP90 chaperone/DNA topoisomerase II/histidine kinase"/>
    <property type="match status" value="1"/>
</dbReference>
<feature type="domain" description="PAS" evidence="22">
    <location>
        <begin position="357"/>
        <end position="410"/>
    </location>
</feature>
<dbReference type="CDD" id="cd19410">
    <property type="entry name" value="HK9-like_sensor"/>
    <property type="match status" value="1"/>
</dbReference>
<dbReference type="Pfam" id="PF00072">
    <property type="entry name" value="Response_reg"/>
    <property type="match status" value="1"/>
</dbReference>
<dbReference type="RefSeq" id="WP_148595461.1">
    <property type="nucleotide sequence ID" value="NZ_CP042997.1"/>
</dbReference>
<dbReference type="CDD" id="cd00082">
    <property type="entry name" value="HisKA"/>
    <property type="match status" value="1"/>
</dbReference>
<name>A0A5B9W6A3_9BACT</name>
<feature type="domain" description="Histidine kinase" evidence="20">
    <location>
        <begin position="486"/>
        <end position="707"/>
    </location>
</feature>
<dbReference type="InterPro" id="IPR005467">
    <property type="entry name" value="His_kinase_dom"/>
</dbReference>
<dbReference type="EMBL" id="CP042997">
    <property type="protein sequence ID" value="QEH35689.1"/>
    <property type="molecule type" value="Genomic_DNA"/>
</dbReference>
<evidence type="ECO:0000259" key="20">
    <source>
        <dbReference type="PROSITE" id="PS50109"/>
    </source>
</evidence>
<dbReference type="InterPro" id="IPR007891">
    <property type="entry name" value="CHASE3"/>
</dbReference>
<evidence type="ECO:0000313" key="25">
    <source>
        <dbReference type="EMBL" id="QEH35689.1"/>
    </source>
</evidence>
<evidence type="ECO:0000259" key="21">
    <source>
        <dbReference type="PROSITE" id="PS50110"/>
    </source>
</evidence>
<dbReference type="Gene3D" id="3.30.450.20">
    <property type="entry name" value="PAS domain"/>
    <property type="match status" value="2"/>
</dbReference>
<dbReference type="InterPro" id="IPR035965">
    <property type="entry name" value="PAS-like_dom_sf"/>
</dbReference>
<reference evidence="25 26" key="1">
    <citation type="submission" date="2019-08" db="EMBL/GenBank/DDBJ databases">
        <title>Deep-cultivation of Planctomycetes and their phenomic and genomic characterization uncovers novel biology.</title>
        <authorList>
            <person name="Wiegand S."/>
            <person name="Jogler M."/>
            <person name="Boedeker C."/>
            <person name="Pinto D."/>
            <person name="Vollmers J."/>
            <person name="Rivas-Marin E."/>
            <person name="Kohn T."/>
            <person name="Peeters S.H."/>
            <person name="Heuer A."/>
            <person name="Rast P."/>
            <person name="Oberbeckmann S."/>
            <person name="Bunk B."/>
            <person name="Jeske O."/>
            <person name="Meyerdierks A."/>
            <person name="Storesund J.E."/>
            <person name="Kallscheuer N."/>
            <person name="Luecker S."/>
            <person name="Lage O.M."/>
            <person name="Pohl T."/>
            <person name="Merkel B.J."/>
            <person name="Hornburger P."/>
            <person name="Mueller R.-W."/>
            <person name="Bruemmer F."/>
            <person name="Labrenz M."/>
            <person name="Spormann A.M."/>
            <person name="Op den Camp H."/>
            <person name="Overmann J."/>
            <person name="Amann R."/>
            <person name="Jetten M.S.M."/>
            <person name="Mascher T."/>
            <person name="Medema M.H."/>
            <person name="Devos D.P."/>
            <person name="Kaster A.-K."/>
            <person name="Ovreas L."/>
            <person name="Rohde M."/>
            <person name="Galperin M.Y."/>
            <person name="Jogler C."/>
        </authorList>
    </citation>
    <scope>NUCLEOTIDE SEQUENCE [LARGE SCALE GENOMIC DNA]</scope>
    <source>
        <strain evidence="25 26">OJF2</strain>
    </source>
</reference>
<evidence type="ECO:0000259" key="22">
    <source>
        <dbReference type="PROSITE" id="PS50112"/>
    </source>
</evidence>
<dbReference type="InterPro" id="IPR003661">
    <property type="entry name" value="HisK_dim/P_dom"/>
</dbReference>
<dbReference type="PANTHER" id="PTHR45339">
    <property type="entry name" value="HYBRID SIGNAL TRANSDUCTION HISTIDINE KINASE J"/>
    <property type="match status" value="1"/>
</dbReference>
<feature type="modified residue" description="Phosphohistidine" evidence="16">
    <location>
        <position position="932"/>
    </location>
</feature>
<keyword evidence="5 17" id="KW-0597">Phosphoprotein</keyword>
<dbReference type="PRINTS" id="PR00344">
    <property type="entry name" value="BCTRLSENSOR"/>
</dbReference>
<keyword evidence="7 19" id="KW-0812">Transmembrane</keyword>
<dbReference type="PROSITE" id="PS50110">
    <property type="entry name" value="RESPONSE_REGULATORY"/>
    <property type="match status" value="1"/>
</dbReference>
<dbReference type="KEGG" id="agv:OJF2_42440"/>
<evidence type="ECO:0000256" key="9">
    <source>
        <dbReference type="ARBA" id="ARBA00022777"/>
    </source>
</evidence>
<feature type="domain" description="Response regulatory" evidence="21">
    <location>
        <begin position="740"/>
        <end position="858"/>
    </location>
</feature>
<dbReference type="Gene3D" id="1.20.120.160">
    <property type="entry name" value="HPT domain"/>
    <property type="match status" value="1"/>
</dbReference>
<dbReference type="AlphaFoldDB" id="A0A5B9W6A3"/>
<comment type="catalytic activity">
    <reaction evidence="1">
        <text>ATP + protein L-histidine = ADP + protein N-phospho-L-histidine.</text>
        <dbReference type="EC" id="2.7.13.3"/>
    </reaction>
</comment>
<dbReference type="GO" id="GO:0000155">
    <property type="term" value="F:phosphorelay sensor kinase activity"/>
    <property type="evidence" value="ECO:0007669"/>
    <property type="project" value="InterPro"/>
</dbReference>
<dbReference type="GO" id="GO:0005524">
    <property type="term" value="F:ATP binding"/>
    <property type="evidence" value="ECO:0007669"/>
    <property type="project" value="UniProtKB-KW"/>
</dbReference>
<dbReference type="SMART" id="SM00086">
    <property type="entry name" value="PAC"/>
    <property type="match status" value="2"/>
</dbReference>
<keyword evidence="13 19" id="KW-0472">Membrane</keyword>
<dbReference type="Gene3D" id="1.10.287.130">
    <property type="match status" value="1"/>
</dbReference>
<keyword evidence="12" id="KW-0902">Two-component regulatory system</keyword>
<comment type="subcellular location">
    <subcellularLocation>
        <location evidence="2">Cell membrane</location>
        <topology evidence="2">Multi-pass membrane protein</topology>
    </subcellularLocation>
</comment>
<feature type="domain" description="PAS" evidence="22">
    <location>
        <begin position="220"/>
        <end position="290"/>
    </location>
</feature>
<dbReference type="OrthoDB" id="9762493at2"/>
<feature type="modified residue" description="4-aspartylphosphate" evidence="17">
    <location>
        <position position="789"/>
    </location>
</feature>
<evidence type="ECO:0000313" key="26">
    <source>
        <dbReference type="Proteomes" id="UP000324233"/>
    </source>
</evidence>
<dbReference type="Pfam" id="PF01627">
    <property type="entry name" value="Hpt"/>
    <property type="match status" value="1"/>
</dbReference>
<dbReference type="CDD" id="cd00130">
    <property type="entry name" value="PAS"/>
    <property type="match status" value="2"/>
</dbReference>
<dbReference type="Proteomes" id="UP000324233">
    <property type="component" value="Chromosome"/>
</dbReference>
<dbReference type="SUPFAM" id="SSF52172">
    <property type="entry name" value="CheY-like"/>
    <property type="match status" value="1"/>
</dbReference>
<feature type="transmembrane region" description="Helical" evidence="19">
    <location>
        <begin position="181"/>
        <end position="204"/>
    </location>
</feature>
<evidence type="ECO:0000256" key="18">
    <source>
        <dbReference type="SAM" id="MobiDB-lite"/>
    </source>
</evidence>
<dbReference type="SMART" id="SM00073">
    <property type="entry name" value="HPT"/>
    <property type="match status" value="1"/>
</dbReference>
<evidence type="ECO:0000256" key="4">
    <source>
        <dbReference type="ARBA" id="ARBA00022475"/>
    </source>
</evidence>
<proteinExistence type="predicted"/>
<evidence type="ECO:0000259" key="23">
    <source>
        <dbReference type="PROSITE" id="PS50113"/>
    </source>
</evidence>
<dbReference type="Gene3D" id="3.30.565.10">
    <property type="entry name" value="Histidine kinase-like ATPase, C-terminal domain"/>
    <property type="match status" value="1"/>
</dbReference>
<evidence type="ECO:0000256" key="16">
    <source>
        <dbReference type="PROSITE-ProRule" id="PRU00110"/>
    </source>
</evidence>
<organism evidence="25 26">
    <name type="scientific">Aquisphaera giovannonii</name>
    <dbReference type="NCBI Taxonomy" id="406548"/>
    <lineage>
        <taxon>Bacteria</taxon>
        <taxon>Pseudomonadati</taxon>
        <taxon>Planctomycetota</taxon>
        <taxon>Planctomycetia</taxon>
        <taxon>Isosphaerales</taxon>
        <taxon>Isosphaeraceae</taxon>
        <taxon>Aquisphaera</taxon>
    </lineage>
</organism>
<evidence type="ECO:0000256" key="3">
    <source>
        <dbReference type="ARBA" id="ARBA00012438"/>
    </source>
</evidence>
<dbReference type="Pfam" id="PF00512">
    <property type="entry name" value="HisKA"/>
    <property type="match status" value="1"/>
</dbReference>
<dbReference type="Pfam" id="PF02518">
    <property type="entry name" value="HATPase_c"/>
    <property type="match status" value="1"/>
</dbReference>
<dbReference type="InterPro" id="IPR036097">
    <property type="entry name" value="HisK_dim/P_sf"/>
</dbReference>
<dbReference type="SMART" id="SM00448">
    <property type="entry name" value="REC"/>
    <property type="match status" value="1"/>
</dbReference>
<dbReference type="PROSITE" id="PS50113">
    <property type="entry name" value="PAC"/>
    <property type="match status" value="1"/>
</dbReference>
<dbReference type="InterPro" id="IPR001610">
    <property type="entry name" value="PAC"/>
</dbReference>
<evidence type="ECO:0000259" key="24">
    <source>
        <dbReference type="PROSITE" id="PS50894"/>
    </source>
</evidence>
<evidence type="ECO:0000256" key="15">
    <source>
        <dbReference type="ARBA" id="ARBA00068150"/>
    </source>
</evidence>
<evidence type="ECO:0000256" key="10">
    <source>
        <dbReference type="ARBA" id="ARBA00022840"/>
    </source>
</evidence>
<dbReference type="NCBIfam" id="TIGR00229">
    <property type="entry name" value="sensory_box"/>
    <property type="match status" value="2"/>
</dbReference>
<evidence type="ECO:0000256" key="19">
    <source>
        <dbReference type="SAM" id="Phobius"/>
    </source>
</evidence>